<dbReference type="PRINTS" id="PR00364">
    <property type="entry name" value="DISEASERSIST"/>
</dbReference>
<dbReference type="InterPro" id="IPR027417">
    <property type="entry name" value="P-loop_NTPase"/>
</dbReference>
<keyword evidence="4" id="KW-1185">Reference proteome</keyword>
<feature type="domain" description="ArsA/GET3 Anion-transporting ATPase-like" evidence="2">
    <location>
        <begin position="6"/>
        <end position="297"/>
    </location>
</feature>
<evidence type="ECO:0000256" key="1">
    <source>
        <dbReference type="ARBA" id="ARBA00011040"/>
    </source>
</evidence>
<sequence length="306" mass="32918">MLLIRFFGGKGGVGKTTLAAAYALAQARRGLRTLVVSTDPAHSLGDALETSLSDRPRRVTGTLWAAEISGERQARRRIAEVLDDARHAVPREVLPAVERHLERAAESPGTVESALLDRLTEVVEEAGERWDTVIVDSAPTGHMVRLLSLPTLLTPWIEGLARHRRRARHADRLAAGLLGDPDDAADPLLERLQARRARLGRLRTRLGEDALVHLVLVPERLPLAETLRAADVLTGAGLPLGAVVVNRVASGDETGVLARRREQEELVLATVHERFGADAVVTVPLLPGALTGTAGLGEAAVWLGRL</sequence>
<evidence type="ECO:0000259" key="2">
    <source>
        <dbReference type="Pfam" id="PF02374"/>
    </source>
</evidence>
<dbReference type="InterPro" id="IPR016300">
    <property type="entry name" value="ATPase_ArsA/GET3"/>
</dbReference>
<dbReference type="NCBIfam" id="TIGR00345">
    <property type="entry name" value="GET3_arsA_TRC40"/>
    <property type="match status" value="1"/>
</dbReference>
<evidence type="ECO:0000313" key="3">
    <source>
        <dbReference type="EMBL" id="MFD2799024.1"/>
    </source>
</evidence>
<dbReference type="Pfam" id="PF02374">
    <property type="entry name" value="ArsA_ATPase"/>
    <property type="match status" value="1"/>
</dbReference>
<dbReference type="RefSeq" id="WP_377386664.1">
    <property type="nucleotide sequence ID" value="NZ_JBHSAN010000006.1"/>
</dbReference>
<comment type="caution">
    <text evidence="3">The sequence shown here is derived from an EMBL/GenBank/DDBJ whole genome shotgun (WGS) entry which is preliminary data.</text>
</comment>
<reference evidence="4" key="1">
    <citation type="journal article" date="2019" name="Int. J. Syst. Evol. Microbiol.">
        <title>The Global Catalogue of Microorganisms (GCM) 10K type strain sequencing project: providing services to taxonomists for standard genome sequencing and annotation.</title>
        <authorList>
            <consortium name="The Broad Institute Genomics Platform"/>
            <consortium name="The Broad Institute Genome Sequencing Center for Infectious Disease"/>
            <person name="Wu L."/>
            <person name="Ma J."/>
        </authorList>
    </citation>
    <scope>NUCLEOTIDE SEQUENCE [LARGE SCALE GENOMIC DNA]</scope>
    <source>
        <strain evidence="4">IBRC-M 10906</strain>
    </source>
</reference>
<accession>A0ABW5W6D3</accession>
<evidence type="ECO:0000313" key="4">
    <source>
        <dbReference type="Proteomes" id="UP001597478"/>
    </source>
</evidence>
<comment type="similarity">
    <text evidence="1">Belongs to the arsA ATPase family.</text>
</comment>
<dbReference type="EMBL" id="JBHUOF010000007">
    <property type="protein sequence ID" value="MFD2799024.1"/>
    <property type="molecule type" value="Genomic_DNA"/>
</dbReference>
<dbReference type="InterPro" id="IPR025723">
    <property type="entry name" value="ArsA/GET3_ATPase-like"/>
</dbReference>
<dbReference type="CDD" id="cd02035">
    <property type="entry name" value="ArsA"/>
    <property type="match status" value="1"/>
</dbReference>
<dbReference type="PANTHER" id="PTHR10803">
    <property type="entry name" value="ARSENICAL PUMP-DRIVING ATPASE ARSENITE-TRANSLOCATING ATPASE"/>
    <property type="match status" value="1"/>
</dbReference>
<dbReference type="Proteomes" id="UP001597478">
    <property type="component" value="Unassembled WGS sequence"/>
</dbReference>
<name>A0ABW5W6D3_9PSEU</name>
<protein>
    <submittedName>
        <fullName evidence="3">ArsA family ATPase</fullName>
    </submittedName>
</protein>
<gene>
    <name evidence="3" type="ORF">ACFS2C_06425</name>
</gene>
<dbReference type="Gene3D" id="3.40.50.300">
    <property type="entry name" value="P-loop containing nucleotide triphosphate hydrolases"/>
    <property type="match status" value="1"/>
</dbReference>
<dbReference type="SUPFAM" id="SSF52540">
    <property type="entry name" value="P-loop containing nucleoside triphosphate hydrolases"/>
    <property type="match status" value="1"/>
</dbReference>
<organism evidence="3 4">
    <name type="scientific">Prauserella oleivorans</name>
    <dbReference type="NCBI Taxonomy" id="1478153"/>
    <lineage>
        <taxon>Bacteria</taxon>
        <taxon>Bacillati</taxon>
        <taxon>Actinomycetota</taxon>
        <taxon>Actinomycetes</taxon>
        <taxon>Pseudonocardiales</taxon>
        <taxon>Pseudonocardiaceae</taxon>
        <taxon>Prauserella</taxon>
    </lineage>
</organism>
<proteinExistence type="inferred from homology"/>
<dbReference type="PANTHER" id="PTHR10803:SF3">
    <property type="entry name" value="ATPASE GET3"/>
    <property type="match status" value="1"/>
</dbReference>